<name>A0A448XNW6_9PLAT</name>
<keyword evidence="3" id="KW-1185">Reference proteome</keyword>
<feature type="transmembrane region" description="Helical" evidence="1">
    <location>
        <begin position="71"/>
        <end position="90"/>
    </location>
</feature>
<dbReference type="AlphaFoldDB" id="A0A448XNW6"/>
<dbReference type="EMBL" id="CAAALY010268639">
    <property type="protein sequence ID" value="VEL41270.1"/>
    <property type="molecule type" value="Genomic_DNA"/>
</dbReference>
<reference evidence="2" key="1">
    <citation type="submission" date="2018-11" db="EMBL/GenBank/DDBJ databases">
        <authorList>
            <consortium name="Pathogen Informatics"/>
        </authorList>
    </citation>
    <scope>NUCLEOTIDE SEQUENCE</scope>
</reference>
<keyword evidence="1" id="KW-0812">Transmembrane</keyword>
<keyword evidence="1" id="KW-0472">Membrane</keyword>
<keyword evidence="1" id="KW-1133">Transmembrane helix</keyword>
<evidence type="ECO:0000313" key="2">
    <source>
        <dbReference type="EMBL" id="VEL41270.1"/>
    </source>
</evidence>
<proteinExistence type="predicted"/>
<organism evidence="2 3">
    <name type="scientific">Protopolystoma xenopodis</name>
    <dbReference type="NCBI Taxonomy" id="117903"/>
    <lineage>
        <taxon>Eukaryota</taxon>
        <taxon>Metazoa</taxon>
        <taxon>Spiralia</taxon>
        <taxon>Lophotrochozoa</taxon>
        <taxon>Platyhelminthes</taxon>
        <taxon>Monogenea</taxon>
        <taxon>Polyopisthocotylea</taxon>
        <taxon>Polystomatidea</taxon>
        <taxon>Polystomatidae</taxon>
        <taxon>Protopolystoma</taxon>
    </lineage>
</organism>
<gene>
    <name evidence="2" type="ORF">PXEA_LOCUS34710</name>
</gene>
<accession>A0A448XNW6</accession>
<comment type="caution">
    <text evidence="2">The sequence shown here is derived from an EMBL/GenBank/DDBJ whole genome shotgun (WGS) entry which is preliminary data.</text>
</comment>
<evidence type="ECO:0000256" key="1">
    <source>
        <dbReference type="SAM" id="Phobius"/>
    </source>
</evidence>
<sequence length="93" mass="10530">MMIPCSDDVRHITDESLAPFRGIEADYLGNSVSMILPVKPINSWFRGIGRRLLLEPTFESIHLTLSLEMEVSSTIISLFCVFIYLYFSILSTA</sequence>
<protein>
    <submittedName>
        <fullName evidence="2">Uncharacterized protein</fullName>
    </submittedName>
</protein>
<evidence type="ECO:0000313" key="3">
    <source>
        <dbReference type="Proteomes" id="UP000784294"/>
    </source>
</evidence>
<dbReference type="Proteomes" id="UP000784294">
    <property type="component" value="Unassembled WGS sequence"/>
</dbReference>